<keyword evidence="3" id="KW-1185">Reference proteome</keyword>
<evidence type="ECO:0000313" key="2">
    <source>
        <dbReference type="EMBL" id="WMS85747.1"/>
    </source>
</evidence>
<dbReference type="InterPro" id="IPR001279">
    <property type="entry name" value="Metallo-B-lactamas"/>
</dbReference>
<dbReference type="PANTHER" id="PTHR43041:SF1">
    <property type="entry name" value="METALLO-BETA-LACTAMASE DOMAIN-CONTAINING PROTEIN"/>
    <property type="match status" value="1"/>
</dbReference>
<dbReference type="SUPFAM" id="SSF56281">
    <property type="entry name" value="Metallo-hydrolase/oxidoreductase"/>
    <property type="match status" value="1"/>
</dbReference>
<evidence type="ECO:0000313" key="3">
    <source>
        <dbReference type="Proteomes" id="UP001239782"/>
    </source>
</evidence>
<protein>
    <submittedName>
        <fullName evidence="2">MBL fold metallo-hydrolase</fullName>
    </submittedName>
</protein>
<dbReference type="KEGG" id="plei:Q9312_11025"/>
<name>A0AA51X592_9GAMM</name>
<dbReference type="PANTHER" id="PTHR43041">
    <property type="entry name" value="HYDROLASE, METALLO-BETA-LACTAMASE SUPERFAMILY"/>
    <property type="match status" value="1"/>
</dbReference>
<accession>A0AA51X592</accession>
<gene>
    <name evidence="2" type="ORF">Q9312_11025</name>
</gene>
<dbReference type="InterPro" id="IPR045761">
    <property type="entry name" value="ODP_dom"/>
</dbReference>
<dbReference type="Proteomes" id="UP001239782">
    <property type="component" value="Chromosome"/>
</dbReference>
<dbReference type="InterPro" id="IPR036866">
    <property type="entry name" value="RibonucZ/Hydroxyglut_hydro"/>
</dbReference>
<reference evidence="2 3" key="1">
    <citation type="submission" date="2023-08" db="EMBL/GenBank/DDBJ databases">
        <title>Pleionea litopenaei sp. nov., isolated from stomach of juvenile Litopenaeus vannamei.</title>
        <authorList>
            <person name="Rho A.M."/>
            <person name="Hwang C.Y."/>
        </authorList>
    </citation>
    <scope>NUCLEOTIDE SEQUENCE [LARGE SCALE GENOMIC DNA]</scope>
    <source>
        <strain evidence="2 3">HL-JVS1</strain>
    </source>
</reference>
<dbReference type="CDD" id="cd07709">
    <property type="entry name" value="flavodiiron_proteins_MBL-fold"/>
    <property type="match status" value="1"/>
</dbReference>
<proteinExistence type="predicted"/>
<dbReference type="Pfam" id="PF19583">
    <property type="entry name" value="ODP"/>
    <property type="match status" value="1"/>
</dbReference>
<dbReference type="EMBL" id="CP133548">
    <property type="protein sequence ID" value="WMS85747.1"/>
    <property type="molecule type" value="Genomic_DNA"/>
</dbReference>
<dbReference type="AlphaFoldDB" id="A0AA51X592"/>
<dbReference type="SMART" id="SM00849">
    <property type="entry name" value="Lactamase_B"/>
    <property type="match status" value="1"/>
</dbReference>
<sequence>MINHAITLYEDDYHKCLMFSDLVKGSGIQANQFMIVDRGRAAMIDPGGDLTFASLSIAIAKQASLDNVDFIFASHQDPDIIASLPKWIIKTPAKVVTSKLWSRFLPHLVPGYLTGQDGLNLDERMIALDDQGDVINLGQSKIVAVPAHFLHSVGNFQFFDMTSRILFSGDMGASLVDGSDMEPVEDFDSHVQSMAGFHRRYMTSNRACRIWARMVREMKVSMIVPQHGRPFKGEQMQQFLDWIENLECGVDLLTEQSYRPVYNVLQQAI</sequence>
<dbReference type="RefSeq" id="WP_309200900.1">
    <property type="nucleotide sequence ID" value="NZ_CP133548.1"/>
</dbReference>
<evidence type="ECO:0000259" key="1">
    <source>
        <dbReference type="SMART" id="SM00849"/>
    </source>
</evidence>
<organism evidence="2 3">
    <name type="scientific">Pleionea litopenaei</name>
    <dbReference type="NCBI Taxonomy" id="3070815"/>
    <lineage>
        <taxon>Bacteria</taxon>
        <taxon>Pseudomonadati</taxon>
        <taxon>Pseudomonadota</taxon>
        <taxon>Gammaproteobacteria</taxon>
        <taxon>Oceanospirillales</taxon>
        <taxon>Pleioneaceae</taxon>
        <taxon>Pleionea</taxon>
    </lineage>
</organism>
<dbReference type="Gene3D" id="3.60.15.10">
    <property type="entry name" value="Ribonuclease Z/Hydroxyacylglutathione hydrolase-like"/>
    <property type="match status" value="1"/>
</dbReference>
<feature type="domain" description="Metallo-beta-lactamase" evidence="1">
    <location>
        <begin position="29"/>
        <end position="227"/>
    </location>
</feature>